<organism evidence="1 2">
    <name type="scientific">Araneus ventricosus</name>
    <name type="common">Orbweaver spider</name>
    <name type="synonym">Epeira ventricosa</name>
    <dbReference type="NCBI Taxonomy" id="182803"/>
    <lineage>
        <taxon>Eukaryota</taxon>
        <taxon>Metazoa</taxon>
        <taxon>Ecdysozoa</taxon>
        <taxon>Arthropoda</taxon>
        <taxon>Chelicerata</taxon>
        <taxon>Arachnida</taxon>
        <taxon>Araneae</taxon>
        <taxon>Araneomorphae</taxon>
        <taxon>Entelegynae</taxon>
        <taxon>Araneoidea</taxon>
        <taxon>Araneidae</taxon>
        <taxon>Araneus</taxon>
    </lineage>
</organism>
<comment type="caution">
    <text evidence="1">The sequence shown here is derived from an EMBL/GenBank/DDBJ whole genome shotgun (WGS) entry which is preliminary data.</text>
</comment>
<proteinExistence type="predicted"/>
<keyword evidence="2" id="KW-1185">Reference proteome</keyword>
<dbReference type="AlphaFoldDB" id="A0A4Y2URS5"/>
<gene>
    <name evidence="1" type="ORF">AVEN_139205_1</name>
</gene>
<evidence type="ECO:0000313" key="2">
    <source>
        <dbReference type="Proteomes" id="UP000499080"/>
    </source>
</evidence>
<dbReference type="EMBL" id="BGPR01039477">
    <property type="protein sequence ID" value="GBO15433.1"/>
    <property type="molecule type" value="Genomic_DNA"/>
</dbReference>
<reference evidence="1 2" key="1">
    <citation type="journal article" date="2019" name="Sci. Rep.">
        <title>Orb-weaving spider Araneus ventricosus genome elucidates the spidroin gene catalogue.</title>
        <authorList>
            <person name="Kono N."/>
            <person name="Nakamura H."/>
            <person name="Ohtoshi R."/>
            <person name="Moran D.A.P."/>
            <person name="Shinohara A."/>
            <person name="Yoshida Y."/>
            <person name="Fujiwara M."/>
            <person name="Mori M."/>
            <person name="Tomita M."/>
            <person name="Arakawa K."/>
        </authorList>
    </citation>
    <scope>NUCLEOTIDE SEQUENCE [LARGE SCALE GENOMIC DNA]</scope>
</reference>
<evidence type="ECO:0000313" key="1">
    <source>
        <dbReference type="EMBL" id="GBO15433.1"/>
    </source>
</evidence>
<dbReference type="Proteomes" id="UP000499080">
    <property type="component" value="Unassembled WGS sequence"/>
</dbReference>
<protein>
    <submittedName>
        <fullName evidence="1">Uncharacterized protein</fullName>
    </submittedName>
</protein>
<sequence length="129" mass="15220">MRLSIAFHRHITYRRTDTVVSPHMPSTTPSLLAVTPLPSTSRFTTICCLPLYLVAYHRQHPNACLPRHRRHRMPTYRYVASPNITVTRLRRELRELTSPHRQYHEHIPEYYHIMTSRHTPPKNNTTDSG</sequence>
<accession>A0A4Y2URS5</accession>
<name>A0A4Y2URS5_ARAVE</name>